<feature type="compositionally biased region" description="Acidic residues" evidence="1">
    <location>
        <begin position="113"/>
        <end position="134"/>
    </location>
</feature>
<dbReference type="AlphaFoldDB" id="A0A2J6R9Y2"/>
<reference evidence="2 3" key="1">
    <citation type="submission" date="2016-04" db="EMBL/GenBank/DDBJ databases">
        <title>A degradative enzymes factory behind the ericoid mycorrhizal symbiosis.</title>
        <authorList>
            <consortium name="DOE Joint Genome Institute"/>
            <person name="Martino E."/>
            <person name="Morin E."/>
            <person name="Grelet G."/>
            <person name="Kuo A."/>
            <person name="Kohler A."/>
            <person name="Daghino S."/>
            <person name="Barry K."/>
            <person name="Choi C."/>
            <person name="Cichocki N."/>
            <person name="Clum A."/>
            <person name="Copeland A."/>
            <person name="Hainaut M."/>
            <person name="Haridas S."/>
            <person name="Labutti K."/>
            <person name="Lindquist E."/>
            <person name="Lipzen A."/>
            <person name="Khouja H.-R."/>
            <person name="Murat C."/>
            <person name="Ohm R."/>
            <person name="Olson A."/>
            <person name="Spatafora J."/>
            <person name="Veneault-Fourrey C."/>
            <person name="Henrissat B."/>
            <person name="Grigoriev I."/>
            <person name="Martin F."/>
            <person name="Perotto S."/>
        </authorList>
    </citation>
    <scope>NUCLEOTIDE SEQUENCE [LARGE SCALE GENOMIC DNA]</scope>
    <source>
        <strain evidence="2 3">F</strain>
    </source>
</reference>
<dbReference type="EMBL" id="KZ613952">
    <property type="protein sequence ID" value="PMD35317.1"/>
    <property type="molecule type" value="Genomic_DNA"/>
</dbReference>
<dbReference type="OrthoDB" id="3541652at2759"/>
<gene>
    <name evidence="2" type="ORF">L207DRAFT_587627</name>
</gene>
<evidence type="ECO:0000313" key="2">
    <source>
        <dbReference type="EMBL" id="PMD35317.1"/>
    </source>
</evidence>
<organism evidence="2 3">
    <name type="scientific">Hyaloscypha variabilis (strain UAMH 11265 / GT02V1 / F)</name>
    <name type="common">Meliniomyces variabilis</name>
    <dbReference type="NCBI Taxonomy" id="1149755"/>
    <lineage>
        <taxon>Eukaryota</taxon>
        <taxon>Fungi</taxon>
        <taxon>Dikarya</taxon>
        <taxon>Ascomycota</taxon>
        <taxon>Pezizomycotina</taxon>
        <taxon>Leotiomycetes</taxon>
        <taxon>Helotiales</taxon>
        <taxon>Hyaloscyphaceae</taxon>
        <taxon>Hyaloscypha</taxon>
        <taxon>Hyaloscypha variabilis</taxon>
    </lineage>
</organism>
<feature type="compositionally biased region" description="Low complexity" evidence="1">
    <location>
        <begin position="165"/>
        <end position="176"/>
    </location>
</feature>
<dbReference type="Proteomes" id="UP000235786">
    <property type="component" value="Unassembled WGS sequence"/>
</dbReference>
<feature type="region of interest" description="Disordered" evidence="1">
    <location>
        <begin position="102"/>
        <end position="184"/>
    </location>
</feature>
<evidence type="ECO:0000313" key="3">
    <source>
        <dbReference type="Proteomes" id="UP000235786"/>
    </source>
</evidence>
<feature type="compositionally biased region" description="Polar residues" evidence="1">
    <location>
        <begin position="153"/>
        <end position="164"/>
    </location>
</feature>
<sequence>MSSIYKTKSLSGLEVSISDDTSCYSEDGQPRIYFDEYCTFPMGDMCKACKAERAARKKRVSRSDRGQLVEEWVEEINVQKYITNYSGQEFVGGADDRDAIEDEDTQEGNADPDREEEEYADEGDDDGGSDETELPTDLAENNRPDFSGLVPVSFTSEWNTRPNPSSTLEGTSSSTEVASIHSDDSDRDTRLESWVSDIFGRTLDGQMEDTVFIGGAEEDLFQVLCPLCRNPVGDPRDQHLIQCQFAHDEQERMEASLRKPRNRR</sequence>
<name>A0A2J6R9Y2_HYAVF</name>
<proteinExistence type="predicted"/>
<evidence type="ECO:0000256" key="1">
    <source>
        <dbReference type="SAM" id="MobiDB-lite"/>
    </source>
</evidence>
<protein>
    <submittedName>
        <fullName evidence="2">Uncharacterized protein</fullName>
    </submittedName>
</protein>
<keyword evidence="3" id="KW-1185">Reference proteome</keyword>
<accession>A0A2J6R9Y2</accession>